<dbReference type="GO" id="GO:0005739">
    <property type="term" value="C:mitochondrion"/>
    <property type="evidence" value="ECO:0007669"/>
    <property type="project" value="TreeGrafter"/>
</dbReference>
<dbReference type="Gene3D" id="3.40.30.10">
    <property type="entry name" value="Glutaredoxin"/>
    <property type="match status" value="1"/>
</dbReference>
<dbReference type="InterPro" id="IPR036282">
    <property type="entry name" value="Glutathione-S-Trfase_C_sf"/>
</dbReference>
<dbReference type="CDD" id="cd03191">
    <property type="entry name" value="GST_C_Zeta"/>
    <property type="match status" value="1"/>
</dbReference>
<keyword evidence="6" id="KW-0828">Tyrosine catabolism</keyword>
<dbReference type="Gene3D" id="1.20.1050.10">
    <property type="match status" value="1"/>
</dbReference>
<dbReference type="InterPro" id="IPR040079">
    <property type="entry name" value="Glutathione_S-Trfase"/>
</dbReference>
<dbReference type="GO" id="GO:0016034">
    <property type="term" value="F:maleylacetoacetate isomerase activity"/>
    <property type="evidence" value="ECO:0007669"/>
    <property type="project" value="UniProtKB-EC"/>
</dbReference>
<dbReference type="InterPro" id="IPR034330">
    <property type="entry name" value="GST_Zeta_C"/>
</dbReference>
<gene>
    <name evidence="10" type="primary">Gstz1</name>
    <name evidence="10" type="ORF">TNCT_441101</name>
</gene>
<dbReference type="Pfam" id="PF00043">
    <property type="entry name" value="GST_C"/>
    <property type="match status" value="1"/>
</dbReference>
<dbReference type="Proteomes" id="UP000887116">
    <property type="component" value="Unassembled WGS sequence"/>
</dbReference>
<accession>A0A8X6FYL1</accession>
<dbReference type="PROSITE" id="PS50405">
    <property type="entry name" value="GST_CTER"/>
    <property type="match status" value="1"/>
</dbReference>
<organism evidence="10 11">
    <name type="scientific">Trichonephila clavata</name>
    <name type="common">Joro spider</name>
    <name type="synonym">Nephila clavata</name>
    <dbReference type="NCBI Taxonomy" id="2740835"/>
    <lineage>
        <taxon>Eukaryota</taxon>
        <taxon>Metazoa</taxon>
        <taxon>Ecdysozoa</taxon>
        <taxon>Arthropoda</taxon>
        <taxon>Chelicerata</taxon>
        <taxon>Arachnida</taxon>
        <taxon>Araneae</taxon>
        <taxon>Araneomorphae</taxon>
        <taxon>Entelegynae</taxon>
        <taxon>Araneoidea</taxon>
        <taxon>Nephilidae</taxon>
        <taxon>Trichonephila</taxon>
    </lineage>
</organism>
<dbReference type="InterPro" id="IPR010987">
    <property type="entry name" value="Glutathione-S-Trfase_C-like"/>
</dbReference>
<comment type="similarity">
    <text evidence="4">Belongs to the GST superfamily. Zeta family.</text>
</comment>
<dbReference type="PANTHER" id="PTHR42673:SF4">
    <property type="entry name" value="MALEYLACETOACETATE ISOMERASE"/>
    <property type="match status" value="1"/>
</dbReference>
<evidence type="ECO:0000256" key="6">
    <source>
        <dbReference type="ARBA" id="ARBA00022878"/>
    </source>
</evidence>
<dbReference type="InterPro" id="IPR004045">
    <property type="entry name" value="Glutathione_S-Trfase_N"/>
</dbReference>
<keyword evidence="11" id="KW-1185">Reference proteome</keyword>
<evidence type="ECO:0000256" key="7">
    <source>
        <dbReference type="ARBA" id="ARBA00023232"/>
    </source>
</evidence>
<dbReference type="SUPFAM" id="SSF52833">
    <property type="entry name" value="Thioredoxin-like"/>
    <property type="match status" value="1"/>
</dbReference>
<dbReference type="CDD" id="cd03042">
    <property type="entry name" value="GST_N_Zeta"/>
    <property type="match status" value="1"/>
</dbReference>
<dbReference type="InterPro" id="IPR004046">
    <property type="entry name" value="GST_C"/>
</dbReference>
<dbReference type="InterPro" id="IPR005955">
    <property type="entry name" value="GST_Zeta"/>
</dbReference>
<dbReference type="PROSITE" id="PS50404">
    <property type="entry name" value="GST_NTER"/>
    <property type="match status" value="1"/>
</dbReference>
<dbReference type="EMBL" id="BMAO01033727">
    <property type="protein sequence ID" value="GFQ91437.1"/>
    <property type="molecule type" value="Genomic_DNA"/>
</dbReference>
<evidence type="ECO:0000256" key="3">
    <source>
        <dbReference type="ARBA" id="ARBA00004671"/>
    </source>
</evidence>
<sequence>MSLKKPVLFSYFLSSCSWRVRIALAHKGIEYDYKAVDLEKNEQLSEDFLKVNPHGQVPALIVRENVLFNSTAILEFLEETVPNPSLLPKDPVQSAAVRSIVDAIASGIQPLQNDRVLNCVGQNSSNWAKHWIELGFGSIEEILRKTHGKYCVGDSVTLADVCLVPQVFRARIFKPDMSKFPLIQEICLRLEGLAAFRDSHPFQQPDCPNTL</sequence>
<dbReference type="FunFam" id="1.20.1050.10:FF:000010">
    <property type="entry name" value="Maleylacetoacetate isomerase isoform 1"/>
    <property type="match status" value="1"/>
</dbReference>
<evidence type="ECO:0000259" key="9">
    <source>
        <dbReference type="PROSITE" id="PS50405"/>
    </source>
</evidence>
<evidence type="ECO:0000256" key="4">
    <source>
        <dbReference type="ARBA" id="ARBA00010007"/>
    </source>
</evidence>
<dbReference type="NCBIfam" id="TIGR01262">
    <property type="entry name" value="maiA"/>
    <property type="match status" value="1"/>
</dbReference>
<evidence type="ECO:0000256" key="2">
    <source>
        <dbReference type="ARBA" id="ARBA00001955"/>
    </source>
</evidence>
<comment type="catalytic activity">
    <reaction evidence="1">
        <text>4-maleylacetoacetate = 4-fumarylacetoacetate</text>
        <dbReference type="Rhea" id="RHEA:14817"/>
        <dbReference type="ChEBI" id="CHEBI:17105"/>
        <dbReference type="ChEBI" id="CHEBI:18034"/>
        <dbReference type="EC" id="5.2.1.2"/>
    </reaction>
</comment>
<evidence type="ECO:0000313" key="11">
    <source>
        <dbReference type="Proteomes" id="UP000887116"/>
    </source>
</evidence>
<dbReference type="SFLD" id="SFLDG00358">
    <property type="entry name" value="Main_(cytGST)"/>
    <property type="match status" value="1"/>
</dbReference>
<dbReference type="GO" id="GO:0006559">
    <property type="term" value="P:L-phenylalanine catabolic process"/>
    <property type="evidence" value="ECO:0007669"/>
    <property type="project" value="UniProtKB-KW"/>
</dbReference>
<reference evidence="10" key="1">
    <citation type="submission" date="2020-07" db="EMBL/GenBank/DDBJ databases">
        <title>Multicomponent nature underlies the extraordinary mechanical properties of spider dragline silk.</title>
        <authorList>
            <person name="Kono N."/>
            <person name="Nakamura H."/>
            <person name="Mori M."/>
            <person name="Yoshida Y."/>
            <person name="Ohtoshi R."/>
            <person name="Malay A.D."/>
            <person name="Moran D.A.P."/>
            <person name="Tomita M."/>
            <person name="Numata K."/>
            <person name="Arakawa K."/>
        </authorList>
    </citation>
    <scope>NUCLEOTIDE SEQUENCE</scope>
</reference>
<dbReference type="GO" id="GO:0004364">
    <property type="term" value="F:glutathione transferase activity"/>
    <property type="evidence" value="ECO:0007669"/>
    <property type="project" value="TreeGrafter"/>
</dbReference>
<evidence type="ECO:0000256" key="5">
    <source>
        <dbReference type="ARBA" id="ARBA00013199"/>
    </source>
</evidence>
<proteinExistence type="inferred from homology"/>
<protein>
    <recommendedName>
        <fullName evidence="5">maleylacetoacetate isomerase</fullName>
        <ecNumber evidence="5">5.2.1.2</ecNumber>
    </recommendedName>
</protein>
<evidence type="ECO:0000313" key="10">
    <source>
        <dbReference type="EMBL" id="GFQ91437.1"/>
    </source>
</evidence>
<dbReference type="PANTHER" id="PTHR42673">
    <property type="entry name" value="MALEYLACETOACETATE ISOMERASE"/>
    <property type="match status" value="1"/>
</dbReference>
<comment type="pathway">
    <text evidence="3">Amino-acid degradation; L-phenylalanine degradation; acetoacetate and fumarate from L-phenylalanine: step 5/6.</text>
</comment>
<dbReference type="EC" id="5.2.1.2" evidence="5"/>
<feature type="domain" description="GST C-terminal" evidence="9">
    <location>
        <begin position="90"/>
        <end position="209"/>
    </location>
</feature>
<dbReference type="GO" id="GO:0006572">
    <property type="term" value="P:L-tyrosine catabolic process"/>
    <property type="evidence" value="ECO:0007669"/>
    <property type="project" value="UniProtKB-KW"/>
</dbReference>
<dbReference type="AlphaFoldDB" id="A0A8X6FYL1"/>
<dbReference type="SFLD" id="SFLDS00019">
    <property type="entry name" value="Glutathione_Transferase_(cytos"/>
    <property type="match status" value="1"/>
</dbReference>
<dbReference type="InterPro" id="IPR036249">
    <property type="entry name" value="Thioredoxin-like_sf"/>
</dbReference>
<dbReference type="Pfam" id="PF02798">
    <property type="entry name" value="GST_N"/>
    <property type="match status" value="1"/>
</dbReference>
<dbReference type="PROSITE" id="PS51257">
    <property type="entry name" value="PROKAR_LIPOPROTEIN"/>
    <property type="match status" value="1"/>
</dbReference>
<name>A0A8X6FYL1_TRICU</name>
<dbReference type="InterPro" id="IPR034333">
    <property type="entry name" value="GST_Zeta_N"/>
</dbReference>
<comment type="caution">
    <text evidence="10">The sequence shown here is derived from an EMBL/GenBank/DDBJ whole genome shotgun (WGS) entry which is preliminary data.</text>
</comment>
<dbReference type="GO" id="GO:0006749">
    <property type="term" value="P:glutathione metabolic process"/>
    <property type="evidence" value="ECO:0007669"/>
    <property type="project" value="TreeGrafter"/>
</dbReference>
<evidence type="ECO:0000259" key="8">
    <source>
        <dbReference type="PROSITE" id="PS50404"/>
    </source>
</evidence>
<evidence type="ECO:0000256" key="1">
    <source>
        <dbReference type="ARBA" id="ARBA00001622"/>
    </source>
</evidence>
<keyword evidence="10" id="KW-0413">Isomerase</keyword>
<comment type="cofactor">
    <cofactor evidence="2">
        <name>glutathione</name>
        <dbReference type="ChEBI" id="CHEBI:57925"/>
    </cofactor>
</comment>
<dbReference type="SUPFAM" id="SSF47616">
    <property type="entry name" value="GST C-terminal domain-like"/>
    <property type="match status" value="1"/>
</dbReference>
<dbReference type="OrthoDB" id="202840at2759"/>
<feature type="domain" description="GST N-terminal" evidence="8">
    <location>
        <begin position="4"/>
        <end position="85"/>
    </location>
</feature>
<keyword evidence="7" id="KW-0585">Phenylalanine catabolism</keyword>